<dbReference type="Proteomes" id="UP000184300">
    <property type="component" value="Unassembled WGS sequence"/>
</dbReference>
<sequence length="124" mass="13597">MSTLAFVDVPVTLRACTRYPCHVPLILHLPRSPRAPTSPLSSVSNRLDMEPVQSPSSETYDPEPSTIQRHVQYLRPSSNPFPRASSSSVSSTHPRPSHHASVTLTYSPSNGTSTAGRWAMTIWS</sequence>
<feature type="compositionally biased region" description="Polar residues" evidence="1">
    <location>
        <begin position="100"/>
        <end position="112"/>
    </location>
</feature>
<reference evidence="3" key="1">
    <citation type="journal article" date="2017" name="Genome Biol.">
        <title>Comparative genomics reveals high biological diversity and specific adaptations in the industrially and medically important fungal genus Aspergillus.</title>
        <authorList>
            <person name="de Vries R.P."/>
            <person name="Riley R."/>
            <person name="Wiebenga A."/>
            <person name="Aguilar-Osorio G."/>
            <person name="Amillis S."/>
            <person name="Uchima C.A."/>
            <person name="Anderluh G."/>
            <person name="Asadollahi M."/>
            <person name="Askin M."/>
            <person name="Barry K."/>
            <person name="Battaglia E."/>
            <person name="Bayram O."/>
            <person name="Benocci T."/>
            <person name="Braus-Stromeyer S.A."/>
            <person name="Caldana C."/>
            <person name="Canovas D."/>
            <person name="Cerqueira G.C."/>
            <person name="Chen F."/>
            <person name="Chen W."/>
            <person name="Choi C."/>
            <person name="Clum A."/>
            <person name="Dos Santos R.A."/>
            <person name="Damasio A.R."/>
            <person name="Diallinas G."/>
            <person name="Emri T."/>
            <person name="Fekete E."/>
            <person name="Flipphi M."/>
            <person name="Freyberg S."/>
            <person name="Gallo A."/>
            <person name="Gournas C."/>
            <person name="Habgood R."/>
            <person name="Hainaut M."/>
            <person name="Harispe M.L."/>
            <person name="Henrissat B."/>
            <person name="Hilden K.S."/>
            <person name="Hope R."/>
            <person name="Hossain A."/>
            <person name="Karabika E."/>
            <person name="Karaffa L."/>
            <person name="Karanyi Z."/>
            <person name="Krasevec N."/>
            <person name="Kuo A."/>
            <person name="Kusch H."/>
            <person name="LaButti K."/>
            <person name="Lagendijk E.L."/>
            <person name="Lapidus A."/>
            <person name="Levasseur A."/>
            <person name="Lindquist E."/>
            <person name="Lipzen A."/>
            <person name="Logrieco A.F."/>
            <person name="MacCabe A."/>
            <person name="Maekelae M.R."/>
            <person name="Malavazi I."/>
            <person name="Melin P."/>
            <person name="Meyer V."/>
            <person name="Mielnichuk N."/>
            <person name="Miskei M."/>
            <person name="Molnar A.P."/>
            <person name="Mule G."/>
            <person name="Ngan C.Y."/>
            <person name="Orejas M."/>
            <person name="Orosz E."/>
            <person name="Ouedraogo J.P."/>
            <person name="Overkamp K.M."/>
            <person name="Park H.-S."/>
            <person name="Perrone G."/>
            <person name="Piumi F."/>
            <person name="Punt P.J."/>
            <person name="Ram A.F."/>
            <person name="Ramon A."/>
            <person name="Rauscher S."/>
            <person name="Record E."/>
            <person name="Riano-Pachon D.M."/>
            <person name="Robert V."/>
            <person name="Roehrig J."/>
            <person name="Ruller R."/>
            <person name="Salamov A."/>
            <person name="Salih N.S."/>
            <person name="Samson R.A."/>
            <person name="Sandor E."/>
            <person name="Sanguinetti M."/>
            <person name="Schuetze T."/>
            <person name="Sepcic K."/>
            <person name="Shelest E."/>
            <person name="Sherlock G."/>
            <person name="Sophianopoulou V."/>
            <person name="Squina F.M."/>
            <person name="Sun H."/>
            <person name="Susca A."/>
            <person name="Todd R.B."/>
            <person name="Tsang A."/>
            <person name="Unkles S.E."/>
            <person name="van de Wiele N."/>
            <person name="van Rossen-Uffink D."/>
            <person name="Oliveira J.V."/>
            <person name="Vesth T.C."/>
            <person name="Visser J."/>
            <person name="Yu J.-H."/>
            <person name="Zhou M."/>
            <person name="Andersen M.R."/>
            <person name="Archer D.B."/>
            <person name="Baker S.E."/>
            <person name="Benoit I."/>
            <person name="Brakhage A.A."/>
            <person name="Braus G.H."/>
            <person name="Fischer R."/>
            <person name="Frisvad J.C."/>
            <person name="Goldman G.H."/>
            <person name="Houbraken J."/>
            <person name="Oakley B."/>
            <person name="Pocsi I."/>
            <person name="Scazzocchio C."/>
            <person name="Seiboth B."/>
            <person name="vanKuyk P.A."/>
            <person name="Wortman J."/>
            <person name="Dyer P.S."/>
            <person name="Grigoriev I.V."/>
        </authorList>
    </citation>
    <scope>NUCLEOTIDE SEQUENCE [LARGE SCALE GENOMIC DNA]</scope>
    <source>
        <strain evidence="3">CBS 516.65</strain>
    </source>
</reference>
<proteinExistence type="predicted"/>
<accession>A0A1L9VVM0</accession>
<dbReference type="GeneID" id="34461987"/>
<dbReference type="AlphaFoldDB" id="A0A1L9VVM0"/>
<feature type="compositionally biased region" description="Polar residues" evidence="1">
    <location>
        <begin position="53"/>
        <end position="69"/>
    </location>
</feature>
<name>A0A1L9VVM0_ASPGL</name>
<evidence type="ECO:0000313" key="3">
    <source>
        <dbReference type="Proteomes" id="UP000184300"/>
    </source>
</evidence>
<protein>
    <submittedName>
        <fullName evidence="2">Uncharacterized protein</fullName>
    </submittedName>
</protein>
<organism evidence="2 3">
    <name type="scientific">Aspergillus glaucus CBS 516.65</name>
    <dbReference type="NCBI Taxonomy" id="1160497"/>
    <lineage>
        <taxon>Eukaryota</taxon>
        <taxon>Fungi</taxon>
        <taxon>Dikarya</taxon>
        <taxon>Ascomycota</taxon>
        <taxon>Pezizomycotina</taxon>
        <taxon>Eurotiomycetes</taxon>
        <taxon>Eurotiomycetidae</taxon>
        <taxon>Eurotiales</taxon>
        <taxon>Aspergillaceae</taxon>
        <taxon>Aspergillus</taxon>
        <taxon>Aspergillus subgen. Aspergillus</taxon>
    </lineage>
</organism>
<evidence type="ECO:0000256" key="1">
    <source>
        <dbReference type="SAM" id="MobiDB-lite"/>
    </source>
</evidence>
<dbReference type="EMBL" id="KV878890">
    <property type="protein sequence ID" value="OJJ87946.1"/>
    <property type="molecule type" value="Genomic_DNA"/>
</dbReference>
<feature type="compositionally biased region" description="Low complexity" evidence="1">
    <location>
        <begin position="75"/>
        <end position="94"/>
    </location>
</feature>
<dbReference type="RefSeq" id="XP_022404629.1">
    <property type="nucleotide sequence ID" value="XM_022545726.1"/>
</dbReference>
<gene>
    <name evidence="2" type="ORF">ASPGLDRAFT_43021</name>
</gene>
<keyword evidence="3" id="KW-1185">Reference proteome</keyword>
<dbReference type="VEuPathDB" id="FungiDB:ASPGLDRAFT_43021"/>
<evidence type="ECO:0000313" key="2">
    <source>
        <dbReference type="EMBL" id="OJJ87946.1"/>
    </source>
</evidence>
<feature type="region of interest" description="Disordered" evidence="1">
    <location>
        <begin position="30"/>
        <end position="112"/>
    </location>
</feature>